<comment type="caution">
    <text evidence="7">The sequence shown here is derived from an EMBL/GenBank/DDBJ whole genome shotgun (WGS) entry which is preliminary data.</text>
</comment>
<organism evidence="7 8">
    <name type="scientific">Pseudomonas fluorescens ICMP 11288</name>
    <dbReference type="NCBI Taxonomy" id="1198309"/>
    <lineage>
        <taxon>Bacteria</taxon>
        <taxon>Pseudomonadati</taxon>
        <taxon>Pseudomonadota</taxon>
        <taxon>Gammaproteobacteria</taxon>
        <taxon>Pseudomonadales</taxon>
        <taxon>Pseudomonadaceae</taxon>
        <taxon>Pseudomonas</taxon>
    </lineage>
</organism>
<dbReference type="FunFam" id="3.40.80.10:FF:000003">
    <property type="entry name" value="N-acetylmuramoyl-L-alanine amidase"/>
    <property type="match status" value="1"/>
</dbReference>
<dbReference type="EC" id="3.5.1.28" evidence="3"/>
<dbReference type="SMART" id="SM00644">
    <property type="entry name" value="Ami_2"/>
    <property type="match status" value="1"/>
</dbReference>
<gene>
    <name evidence="7" type="ORF">AO063_22875</name>
</gene>
<protein>
    <recommendedName>
        <fullName evidence="3">N-acetylmuramoyl-L-alanine amidase</fullName>
        <ecNumber evidence="3">3.5.1.28</ecNumber>
    </recommendedName>
</protein>
<evidence type="ECO:0000313" key="7">
    <source>
        <dbReference type="EMBL" id="KTB64866.1"/>
    </source>
</evidence>
<comment type="similarity">
    <text evidence="2">Belongs to the N-acetylmuramoyl-L-alanine amidase 2 family.</text>
</comment>
<dbReference type="GO" id="GO:0009253">
    <property type="term" value="P:peptidoglycan catabolic process"/>
    <property type="evidence" value="ECO:0007669"/>
    <property type="project" value="InterPro"/>
</dbReference>
<evidence type="ECO:0000256" key="3">
    <source>
        <dbReference type="ARBA" id="ARBA00011901"/>
    </source>
</evidence>
<dbReference type="Pfam" id="PF01510">
    <property type="entry name" value="Amidase_2"/>
    <property type="match status" value="1"/>
</dbReference>
<dbReference type="RefSeq" id="WP_058420265.1">
    <property type="nucleotide sequence ID" value="NZ_LKEF01000019.1"/>
</dbReference>
<evidence type="ECO:0000256" key="5">
    <source>
        <dbReference type="ARBA" id="ARBA00023316"/>
    </source>
</evidence>
<keyword evidence="4" id="KW-0378">Hydrolase</keyword>
<dbReference type="InterPro" id="IPR051206">
    <property type="entry name" value="NAMLAA_amidase_2"/>
</dbReference>
<dbReference type="Proteomes" id="UP000054197">
    <property type="component" value="Unassembled WGS sequence"/>
</dbReference>
<dbReference type="AlphaFoldDB" id="A0A0W0HWK1"/>
<dbReference type="SUPFAM" id="SSF55846">
    <property type="entry name" value="N-acetylmuramoyl-L-alanine amidase-like"/>
    <property type="match status" value="1"/>
</dbReference>
<dbReference type="CDD" id="cd06583">
    <property type="entry name" value="PGRP"/>
    <property type="match status" value="1"/>
</dbReference>
<comment type="catalytic activity">
    <reaction evidence="1">
        <text>Hydrolyzes the link between N-acetylmuramoyl residues and L-amino acid residues in certain cell-wall glycopeptides.</text>
        <dbReference type="EC" id="3.5.1.28"/>
    </reaction>
</comment>
<dbReference type="GO" id="GO:0009254">
    <property type="term" value="P:peptidoglycan turnover"/>
    <property type="evidence" value="ECO:0007669"/>
    <property type="project" value="TreeGrafter"/>
</dbReference>
<dbReference type="PANTHER" id="PTHR30417">
    <property type="entry name" value="N-ACETYLMURAMOYL-L-ALANINE AMIDASE AMID"/>
    <property type="match status" value="1"/>
</dbReference>
<evidence type="ECO:0000313" key="8">
    <source>
        <dbReference type="Proteomes" id="UP000054197"/>
    </source>
</evidence>
<dbReference type="Gene3D" id="1.10.101.10">
    <property type="entry name" value="PGBD-like superfamily/PGBD"/>
    <property type="match status" value="1"/>
</dbReference>
<reference evidence="7 8" key="1">
    <citation type="submission" date="2015-09" db="EMBL/GenBank/DDBJ databases">
        <title>Genome sequence of ICMP 11288.</title>
        <authorList>
            <person name="Visnovsky S."/>
            <person name="Lu A."/>
            <person name="Panda P."/>
            <person name="Pitman A."/>
        </authorList>
    </citation>
    <scope>NUCLEOTIDE SEQUENCE [LARGE SCALE GENOMIC DNA]</scope>
    <source>
        <strain evidence="7 8">ICMP 11288</strain>
    </source>
</reference>
<evidence type="ECO:0000256" key="1">
    <source>
        <dbReference type="ARBA" id="ARBA00001561"/>
    </source>
</evidence>
<feature type="domain" description="N-acetylmuramoyl-L-alanine amidase" evidence="6">
    <location>
        <begin position="7"/>
        <end position="157"/>
    </location>
</feature>
<keyword evidence="5" id="KW-0961">Cell wall biogenesis/degradation</keyword>
<dbReference type="SUPFAM" id="SSF47090">
    <property type="entry name" value="PGBD-like"/>
    <property type="match status" value="1"/>
</dbReference>
<dbReference type="PANTHER" id="PTHR30417:SF12">
    <property type="entry name" value="N-ACETYLMURAMOYL-L-ALANINE AMIDASE"/>
    <property type="match status" value="1"/>
</dbReference>
<dbReference type="InterPro" id="IPR002502">
    <property type="entry name" value="Amidase_domain"/>
</dbReference>
<evidence type="ECO:0000256" key="2">
    <source>
        <dbReference type="ARBA" id="ARBA00007553"/>
    </source>
</evidence>
<accession>A0A0W0HWK1</accession>
<dbReference type="GO" id="GO:0019867">
    <property type="term" value="C:outer membrane"/>
    <property type="evidence" value="ECO:0007669"/>
    <property type="project" value="TreeGrafter"/>
</dbReference>
<evidence type="ECO:0000256" key="4">
    <source>
        <dbReference type="ARBA" id="ARBA00022801"/>
    </source>
</evidence>
<evidence type="ECO:0000259" key="6">
    <source>
        <dbReference type="SMART" id="SM00644"/>
    </source>
</evidence>
<name>A0A0W0HWK1_PSEFL</name>
<dbReference type="Gene3D" id="3.40.80.10">
    <property type="entry name" value="Peptidoglycan recognition protein-like"/>
    <property type="match status" value="1"/>
</dbReference>
<dbReference type="GO" id="GO:0071555">
    <property type="term" value="P:cell wall organization"/>
    <property type="evidence" value="ECO:0007669"/>
    <property type="project" value="UniProtKB-KW"/>
</dbReference>
<dbReference type="InterPro" id="IPR036505">
    <property type="entry name" value="Amidase/PGRP_sf"/>
</dbReference>
<dbReference type="InterPro" id="IPR036366">
    <property type="entry name" value="PGBDSf"/>
</dbReference>
<sequence>MYEIDNSSFRSVEGFNGRIRFLVMHYTAIDFNTSVAALTGPSVSAHYLIPDYSKEEYTARFNDKRIFNLVDENQRAWHAGVSQWAGRNNLNDTSIGIEIVNLAKDDRGLFSFPAYDPTQIAAVIELAKGIIDRHPDITATNVVGHSDIALGRKRDPGPAFPWKELYAAGVGAWYEESIMQNYQAQFAQDLPSKADVISNLSRYGYDTSASSSESGYANLIRAFQSHFRPEKYDGFLDAETAAALYALIHKYFR</sequence>
<dbReference type="GO" id="GO:0008745">
    <property type="term" value="F:N-acetylmuramoyl-L-alanine amidase activity"/>
    <property type="evidence" value="ECO:0007669"/>
    <property type="project" value="UniProtKB-EC"/>
</dbReference>
<proteinExistence type="inferred from homology"/>
<dbReference type="InterPro" id="IPR036365">
    <property type="entry name" value="PGBD-like_sf"/>
</dbReference>
<dbReference type="EMBL" id="LKEF01000019">
    <property type="protein sequence ID" value="KTB64866.1"/>
    <property type="molecule type" value="Genomic_DNA"/>
</dbReference>